<sequence>MTRTLSLAAALALLAGCASTRPAPLTSSEGRAEVNARAAGRVATVRLGGERPREVRALRVGPDTTIWVDRLTGEAGAAPTAALSSVSVERSGAGGRLLKGAAIGAGVGGLLGAVYGATDGGGWVSFTPVQAGAAFAVSGAVYGTLVGLVAGRRDVYRPAPPEAVVAASCGGLPLACAAPPRRPVPGAGWTQRSDPPTR</sequence>
<dbReference type="Proteomes" id="UP001267426">
    <property type="component" value="Unassembled WGS sequence"/>
</dbReference>
<feature type="chain" id="PRO_5045843332" evidence="2">
    <location>
        <begin position="21"/>
        <end position="198"/>
    </location>
</feature>
<evidence type="ECO:0000256" key="2">
    <source>
        <dbReference type="SAM" id="SignalP"/>
    </source>
</evidence>
<organism evidence="3 4">
    <name type="scientific">Rubrivirga litoralis</name>
    <dbReference type="NCBI Taxonomy" id="3075598"/>
    <lineage>
        <taxon>Bacteria</taxon>
        <taxon>Pseudomonadati</taxon>
        <taxon>Rhodothermota</taxon>
        <taxon>Rhodothermia</taxon>
        <taxon>Rhodothermales</taxon>
        <taxon>Rubricoccaceae</taxon>
        <taxon>Rubrivirga</taxon>
    </lineage>
</organism>
<evidence type="ECO:0000313" key="4">
    <source>
        <dbReference type="Proteomes" id="UP001267426"/>
    </source>
</evidence>
<dbReference type="EMBL" id="JAVRHT010000053">
    <property type="protein sequence ID" value="MDT0633127.1"/>
    <property type="molecule type" value="Genomic_DNA"/>
</dbReference>
<protein>
    <submittedName>
        <fullName evidence="3">Uncharacterized protein</fullName>
    </submittedName>
</protein>
<reference evidence="3 4" key="1">
    <citation type="submission" date="2023-09" db="EMBL/GenBank/DDBJ databases">
        <authorList>
            <person name="Rey-Velasco X."/>
        </authorList>
    </citation>
    <scope>NUCLEOTIDE SEQUENCE [LARGE SCALE GENOMIC DNA]</scope>
    <source>
        <strain evidence="3 4">F394</strain>
    </source>
</reference>
<keyword evidence="2" id="KW-0732">Signal</keyword>
<dbReference type="RefSeq" id="WP_311665718.1">
    <property type="nucleotide sequence ID" value="NZ_JAVRHT010000053.1"/>
</dbReference>
<evidence type="ECO:0000313" key="3">
    <source>
        <dbReference type="EMBL" id="MDT0633127.1"/>
    </source>
</evidence>
<keyword evidence="4" id="KW-1185">Reference proteome</keyword>
<proteinExistence type="predicted"/>
<evidence type="ECO:0000256" key="1">
    <source>
        <dbReference type="SAM" id="MobiDB-lite"/>
    </source>
</evidence>
<feature type="compositionally biased region" description="Low complexity" evidence="1">
    <location>
        <begin position="178"/>
        <end position="188"/>
    </location>
</feature>
<feature type="region of interest" description="Disordered" evidence="1">
    <location>
        <begin position="178"/>
        <end position="198"/>
    </location>
</feature>
<feature type="signal peptide" evidence="2">
    <location>
        <begin position="1"/>
        <end position="20"/>
    </location>
</feature>
<dbReference type="PROSITE" id="PS51257">
    <property type="entry name" value="PROKAR_LIPOPROTEIN"/>
    <property type="match status" value="1"/>
</dbReference>
<gene>
    <name evidence="3" type="ORF">RM540_15335</name>
</gene>
<comment type="caution">
    <text evidence="3">The sequence shown here is derived from an EMBL/GenBank/DDBJ whole genome shotgun (WGS) entry which is preliminary data.</text>
</comment>
<name>A0ABU3BV23_9BACT</name>
<accession>A0ABU3BV23</accession>